<dbReference type="Gene3D" id="3.40.50.300">
    <property type="entry name" value="P-loop containing nucleotide triphosphate hydrolases"/>
    <property type="match status" value="1"/>
</dbReference>
<dbReference type="InterPro" id="IPR003008">
    <property type="entry name" value="Tubulin_FtsZ_GTPase"/>
</dbReference>
<comment type="similarity">
    <text evidence="1">Belongs to the FtsZ family.</text>
</comment>
<dbReference type="InterPro" id="IPR024757">
    <property type="entry name" value="FtsZ_C"/>
</dbReference>
<dbReference type="RefSeq" id="WP_369407613.1">
    <property type="nucleotide sequence ID" value="NZ_FOXS01000008.1"/>
</dbReference>
<dbReference type="PANTHER" id="PTHR30314">
    <property type="entry name" value="CELL DIVISION PROTEIN FTSZ-RELATED"/>
    <property type="match status" value="1"/>
</dbReference>
<evidence type="ECO:0000259" key="4">
    <source>
        <dbReference type="SMART" id="SM00865"/>
    </source>
</evidence>
<dbReference type="InterPro" id="IPR036525">
    <property type="entry name" value="Tubulin/FtsZ_GTPase_sf"/>
</dbReference>
<evidence type="ECO:0000256" key="2">
    <source>
        <dbReference type="ARBA" id="ARBA00022741"/>
    </source>
</evidence>
<evidence type="ECO:0000256" key="1">
    <source>
        <dbReference type="ARBA" id="ARBA00009690"/>
    </source>
</evidence>
<keyword evidence="2" id="KW-0547">Nucleotide-binding</keyword>
<dbReference type="InterPro" id="IPR018316">
    <property type="entry name" value="Tubulin/FtsZ_2-layer-sand-dom"/>
</dbReference>
<dbReference type="CDD" id="cd02201">
    <property type="entry name" value="FtsZ_type1"/>
    <property type="match status" value="1"/>
</dbReference>
<dbReference type="Proteomes" id="UP000199029">
    <property type="component" value="Unassembled WGS sequence"/>
</dbReference>
<dbReference type="GO" id="GO:0005737">
    <property type="term" value="C:cytoplasm"/>
    <property type="evidence" value="ECO:0007669"/>
    <property type="project" value="TreeGrafter"/>
</dbReference>
<dbReference type="SUPFAM" id="SSF52490">
    <property type="entry name" value="Tubulin nucleotide-binding domain-like"/>
    <property type="match status" value="1"/>
</dbReference>
<sequence>MAIVTMPFLFEGKKRRLQAEQGIKELKKHCDTVLVIFNDRLPEIYGNLTMSAAFAKADAVMSIATQAITGIIAAKGDVHVDFEDVKFVLKGGGAAVIGSSVTAGENRAQRAAEEALNSPLLDDTNIQGAQRILLSIMSGPELELDMDELVQITEFIQEKAGEDAETIFGHSIDETLGASIRVTIIASGFPNAKDEFLDASTASVQVDHANSQLLMDNLPATPIHVQDNKKHHLQLVFSAAATGKAKDLSVLPMEDGQDTLYQTAWANNKGWFSAGFGPFRRFTNGDAEYHKLFDGEQHKRLAAHLSLFRENVALVEALNWLKQLKFSSLDSHGSTFLNLLIAFINQPDFLPNGTRLVEVSSKGVFFEDANNARISLDELSDGFRSVLSLAFELLRQLESQYEEEVFETVPVAGQPDLIRVQIPGIVLIDEIDAHLHPIWQKRVGYWLI</sequence>
<dbReference type="InterPro" id="IPR008280">
    <property type="entry name" value="Tub_FtsZ_C"/>
</dbReference>
<dbReference type="InterPro" id="IPR000158">
    <property type="entry name" value="Cell_div_FtsZ"/>
</dbReference>
<protein>
    <submittedName>
        <fullName evidence="5">Tubulin/FtsZ family, GTPase domain</fullName>
    </submittedName>
</protein>
<dbReference type="Pfam" id="PF12327">
    <property type="entry name" value="FtsZ_C"/>
    <property type="match status" value="1"/>
</dbReference>
<dbReference type="GO" id="GO:0003924">
    <property type="term" value="F:GTPase activity"/>
    <property type="evidence" value="ECO:0007669"/>
    <property type="project" value="InterPro"/>
</dbReference>
<dbReference type="STRING" id="1227077.SAMN04515668_4522"/>
<name>A0A1I6BGA7_HYMAR</name>
<dbReference type="GO" id="GO:0032153">
    <property type="term" value="C:cell division site"/>
    <property type="evidence" value="ECO:0007669"/>
    <property type="project" value="TreeGrafter"/>
</dbReference>
<proteinExistence type="inferred from homology"/>
<keyword evidence="6" id="KW-1185">Reference proteome</keyword>
<evidence type="ECO:0000313" key="6">
    <source>
        <dbReference type="Proteomes" id="UP000199029"/>
    </source>
</evidence>
<keyword evidence="3" id="KW-0342">GTP-binding</keyword>
<reference evidence="6" key="1">
    <citation type="submission" date="2016-10" db="EMBL/GenBank/DDBJ databases">
        <authorList>
            <person name="Varghese N."/>
            <person name="Submissions S."/>
        </authorList>
    </citation>
    <scope>NUCLEOTIDE SEQUENCE [LARGE SCALE GENOMIC DNA]</scope>
    <source>
        <strain evidence="6">OR362-8,ATCC BAA-1266,JCM 13504</strain>
    </source>
</reference>
<dbReference type="Pfam" id="PF13304">
    <property type="entry name" value="AAA_21"/>
    <property type="match status" value="1"/>
</dbReference>
<dbReference type="SUPFAM" id="SSF52540">
    <property type="entry name" value="P-loop containing nucleoside triphosphate hydrolases"/>
    <property type="match status" value="1"/>
</dbReference>
<dbReference type="Gene3D" id="3.40.50.1440">
    <property type="entry name" value="Tubulin/FtsZ, GTPase domain"/>
    <property type="match status" value="1"/>
</dbReference>
<dbReference type="InterPro" id="IPR037103">
    <property type="entry name" value="Tubulin/FtsZ-like_C"/>
</dbReference>
<gene>
    <name evidence="5" type="ORF">SAMN04515668_4522</name>
</gene>
<dbReference type="GO" id="GO:0016887">
    <property type="term" value="F:ATP hydrolysis activity"/>
    <property type="evidence" value="ECO:0007669"/>
    <property type="project" value="InterPro"/>
</dbReference>
<dbReference type="InterPro" id="IPR003959">
    <property type="entry name" value="ATPase_AAA_core"/>
</dbReference>
<evidence type="ECO:0000313" key="5">
    <source>
        <dbReference type="EMBL" id="SFQ79972.1"/>
    </source>
</evidence>
<dbReference type="SMART" id="SM00865">
    <property type="entry name" value="Tubulin_C"/>
    <property type="match status" value="1"/>
</dbReference>
<dbReference type="PRINTS" id="PR00423">
    <property type="entry name" value="CELLDVISFTSZ"/>
</dbReference>
<dbReference type="GO" id="GO:0051301">
    <property type="term" value="P:cell division"/>
    <property type="evidence" value="ECO:0007669"/>
    <property type="project" value="TreeGrafter"/>
</dbReference>
<evidence type="ECO:0000256" key="3">
    <source>
        <dbReference type="ARBA" id="ARBA00023134"/>
    </source>
</evidence>
<organism evidence="5 6">
    <name type="scientific">Hymenobacter arizonensis</name>
    <name type="common">Siccationidurans arizonensis</name>
    <dbReference type="NCBI Taxonomy" id="1227077"/>
    <lineage>
        <taxon>Bacteria</taxon>
        <taxon>Pseudomonadati</taxon>
        <taxon>Bacteroidota</taxon>
        <taxon>Cytophagia</taxon>
        <taxon>Cytophagales</taxon>
        <taxon>Hymenobacteraceae</taxon>
        <taxon>Hymenobacter</taxon>
    </lineage>
</organism>
<dbReference type="InterPro" id="IPR027417">
    <property type="entry name" value="P-loop_NTPase"/>
</dbReference>
<dbReference type="InterPro" id="IPR045061">
    <property type="entry name" value="FtsZ/CetZ"/>
</dbReference>
<dbReference type="GO" id="GO:0005524">
    <property type="term" value="F:ATP binding"/>
    <property type="evidence" value="ECO:0007669"/>
    <property type="project" value="InterPro"/>
</dbReference>
<dbReference type="SUPFAM" id="SSF55307">
    <property type="entry name" value="Tubulin C-terminal domain-like"/>
    <property type="match status" value="1"/>
</dbReference>
<dbReference type="GO" id="GO:0005525">
    <property type="term" value="F:GTP binding"/>
    <property type="evidence" value="ECO:0007669"/>
    <property type="project" value="UniProtKB-KW"/>
</dbReference>
<dbReference type="AlphaFoldDB" id="A0A1I6BGA7"/>
<dbReference type="EMBL" id="FOXS01000008">
    <property type="protein sequence ID" value="SFQ79972.1"/>
    <property type="molecule type" value="Genomic_DNA"/>
</dbReference>
<feature type="domain" description="Tubulin/FtsZ 2-layer sandwich" evidence="4">
    <location>
        <begin position="78"/>
        <end position="198"/>
    </location>
</feature>
<accession>A0A1I6BGA7</accession>
<dbReference type="PANTHER" id="PTHR30314:SF3">
    <property type="entry name" value="MITOCHONDRIAL DIVISION PROTEIN FSZA"/>
    <property type="match status" value="1"/>
</dbReference>
<dbReference type="Gene3D" id="3.30.1330.20">
    <property type="entry name" value="Tubulin/FtsZ, C-terminal domain"/>
    <property type="match status" value="1"/>
</dbReference>